<dbReference type="InterPro" id="IPR054058">
    <property type="entry name" value="HTH_67"/>
</dbReference>
<comment type="caution">
    <text evidence="1">The sequence shown here is derived from an EMBL/GenBank/DDBJ whole genome shotgun (WGS) entry which is preliminary data.</text>
</comment>
<dbReference type="EMBL" id="BLKW01000004">
    <property type="protein sequence ID" value="GFG75692.1"/>
    <property type="molecule type" value="Genomic_DNA"/>
</dbReference>
<protein>
    <recommendedName>
        <fullName evidence="3">SalK</fullName>
    </recommendedName>
</protein>
<dbReference type="AlphaFoldDB" id="A0A7I9Y0U4"/>
<proteinExistence type="predicted"/>
<accession>A0A7I9Y0U4</accession>
<dbReference type="Pfam" id="PF21863">
    <property type="entry name" value="HTH_67"/>
    <property type="match status" value="1"/>
</dbReference>
<reference evidence="1 2" key="1">
    <citation type="journal article" date="2019" name="Emerg. Microbes Infect.">
        <title>Comprehensive subspecies identification of 175 nontuberculous mycobacteria species based on 7547 genomic profiles.</title>
        <authorList>
            <person name="Matsumoto Y."/>
            <person name="Kinjo T."/>
            <person name="Motooka D."/>
            <person name="Nabeya D."/>
            <person name="Jung N."/>
            <person name="Uechi K."/>
            <person name="Horii T."/>
            <person name="Iida T."/>
            <person name="Fujita J."/>
            <person name="Nakamura S."/>
        </authorList>
    </citation>
    <scope>NUCLEOTIDE SEQUENCE [LARGE SCALE GENOMIC DNA]</scope>
    <source>
        <strain evidence="1 2">JCM 17322</strain>
    </source>
</reference>
<organism evidence="1 2">
    <name type="scientific">Mycobacterium botniense</name>
    <dbReference type="NCBI Taxonomy" id="84962"/>
    <lineage>
        <taxon>Bacteria</taxon>
        <taxon>Bacillati</taxon>
        <taxon>Actinomycetota</taxon>
        <taxon>Actinomycetes</taxon>
        <taxon>Mycobacteriales</taxon>
        <taxon>Mycobacteriaceae</taxon>
        <taxon>Mycobacterium</taxon>
    </lineage>
</organism>
<evidence type="ECO:0008006" key="3">
    <source>
        <dbReference type="Google" id="ProtNLM"/>
    </source>
</evidence>
<keyword evidence="2" id="KW-1185">Reference proteome</keyword>
<name>A0A7I9Y0U4_9MYCO</name>
<dbReference type="Proteomes" id="UP000465361">
    <property type="component" value="Unassembled WGS sequence"/>
</dbReference>
<evidence type="ECO:0000313" key="2">
    <source>
        <dbReference type="Proteomes" id="UP000465361"/>
    </source>
</evidence>
<evidence type="ECO:0000313" key="1">
    <source>
        <dbReference type="EMBL" id="GFG75692.1"/>
    </source>
</evidence>
<dbReference type="NCBIfam" id="NF047719">
    <property type="entry name" value="SCO6745_fam_HTH"/>
    <property type="match status" value="1"/>
</dbReference>
<sequence length="332" mass="35862">MLGAAGAIAAGDANGRYVGVAGAVRSPGQSRRGAHRHHATVPCMDAFTAGQLTRSLDPLHAMVYFVPEANERFGELGMQWRMHYFASRSAPMGAVSANVVAATFYNFNPRLVASAIPAAWDLAPPAMVNQVRYEIVSAALPRVLGEQLTQSPQLARAAELLQRVAESIPDGDGRPLYAGHAALAWPDTPHARLWHAITLLREYRGDGHIAALMSNGLNGLDALITHTATGIGFNVEFARRSRGWSREEWSAAEERLKARGILGGDGQLTSAGRDIRSTIEDLTDELGFPPWRKLSADHTDELAGAARLIREAVQASGFFPAEVFGPRYGQHR</sequence>
<gene>
    <name evidence="1" type="ORF">MBOT_30570</name>
</gene>